<sequence length="117" mass="13629">MSVKVVDTCFMTCGLLHWPGFIFKWHQLYWRRRLQDPRTTSSIWFHLQLQDLRETPSAWFHILETSVMLTPSASRPTGNSVGLVSSSGDVDYVDVDSFKTYGKLHRSGFIFWGRRLC</sequence>
<reference evidence="1" key="1">
    <citation type="submission" date="2017-07" db="EMBL/GenBank/DDBJ databases">
        <title>Taro Niue Genome Assembly and Annotation.</title>
        <authorList>
            <person name="Atibalentja N."/>
            <person name="Keating K."/>
            <person name="Fields C.J."/>
        </authorList>
    </citation>
    <scope>NUCLEOTIDE SEQUENCE</scope>
    <source>
        <strain evidence="1">Niue_2</strain>
        <tissue evidence="1">Leaf</tissue>
    </source>
</reference>
<gene>
    <name evidence="1" type="ORF">Taro_028322</name>
</gene>
<dbReference type="AlphaFoldDB" id="A0A843VMS6"/>
<proteinExistence type="predicted"/>
<protein>
    <submittedName>
        <fullName evidence="1">Uncharacterized protein</fullName>
    </submittedName>
</protein>
<name>A0A843VMS6_COLES</name>
<organism evidence="1 2">
    <name type="scientific">Colocasia esculenta</name>
    <name type="common">Wild taro</name>
    <name type="synonym">Arum esculentum</name>
    <dbReference type="NCBI Taxonomy" id="4460"/>
    <lineage>
        <taxon>Eukaryota</taxon>
        <taxon>Viridiplantae</taxon>
        <taxon>Streptophyta</taxon>
        <taxon>Embryophyta</taxon>
        <taxon>Tracheophyta</taxon>
        <taxon>Spermatophyta</taxon>
        <taxon>Magnoliopsida</taxon>
        <taxon>Liliopsida</taxon>
        <taxon>Araceae</taxon>
        <taxon>Aroideae</taxon>
        <taxon>Colocasieae</taxon>
        <taxon>Colocasia</taxon>
    </lineage>
</organism>
<keyword evidence="2" id="KW-1185">Reference proteome</keyword>
<dbReference type="Proteomes" id="UP000652761">
    <property type="component" value="Unassembled WGS sequence"/>
</dbReference>
<dbReference type="EMBL" id="NMUH01001815">
    <property type="protein sequence ID" value="MQL95647.1"/>
    <property type="molecule type" value="Genomic_DNA"/>
</dbReference>
<comment type="caution">
    <text evidence="1">The sequence shown here is derived from an EMBL/GenBank/DDBJ whole genome shotgun (WGS) entry which is preliminary data.</text>
</comment>
<evidence type="ECO:0000313" key="2">
    <source>
        <dbReference type="Proteomes" id="UP000652761"/>
    </source>
</evidence>
<accession>A0A843VMS6</accession>
<evidence type="ECO:0000313" key="1">
    <source>
        <dbReference type="EMBL" id="MQL95647.1"/>
    </source>
</evidence>